<evidence type="ECO:0000259" key="8">
    <source>
        <dbReference type="PROSITE" id="PS50280"/>
    </source>
</evidence>
<dbReference type="SMART" id="SM00317">
    <property type="entry name" value="SET"/>
    <property type="match status" value="1"/>
</dbReference>
<keyword evidence="5" id="KW-0804">Transcription</keyword>
<evidence type="ECO:0000259" key="9">
    <source>
        <dbReference type="PROSITE" id="PS51633"/>
    </source>
</evidence>
<evidence type="ECO:0000256" key="3">
    <source>
        <dbReference type="ARBA" id="ARBA00022691"/>
    </source>
</evidence>
<dbReference type="InterPro" id="IPR046341">
    <property type="entry name" value="SET_dom_sf"/>
</dbReference>
<dbReference type="PANTHER" id="PTHR45747">
    <property type="entry name" value="HISTONE-LYSINE N-METHYLTRANSFERASE E(Z)"/>
    <property type="match status" value="1"/>
</dbReference>
<feature type="compositionally biased region" description="Basic and acidic residues" evidence="7">
    <location>
        <begin position="939"/>
        <end position="952"/>
    </location>
</feature>
<dbReference type="EMBL" id="QXGC01001857">
    <property type="protein sequence ID" value="KAE9194795.1"/>
    <property type="molecule type" value="Genomic_DNA"/>
</dbReference>
<feature type="domain" description="CXC" evidence="9">
    <location>
        <begin position="1155"/>
        <end position="1255"/>
    </location>
</feature>
<feature type="compositionally biased region" description="Acidic residues" evidence="7">
    <location>
        <begin position="386"/>
        <end position="399"/>
    </location>
</feature>
<feature type="domain" description="SET" evidence="8">
    <location>
        <begin position="1274"/>
        <end position="1390"/>
    </location>
</feature>
<keyword evidence="3" id="KW-0949">S-adenosyl-L-methionine</keyword>
<dbReference type="Pfam" id="PF18264">
    <property type="entry name" value="preSET_CXC"/>
    <property type="match status" value="1"/>
</dbReference>
<name>A0A6G0N597_9STRA</name>
<proteinExistence type="predicted"/>
<evidence type="ECO:0000313" key="11">
    <source>
        <dbReference type="Proteomes" id="UP000476176"/>
    </source>
</evidence>
<dbReference type="CDD" id="cd10519">
    <property type="entry name" value="SET_EZH"/>
    <property type="match status" value="1"/>
</dbReference>
<dbReference type="GO" id="GO:0140951">
    <property type="term" value="F:histone H3K27 trimethyltransferase activity"/>
    <property type="evidence" value="ECO:0007669"/>
    <property type="project" value="UniProtKB-EC"/>
</dbReference>
<dbReference type="InterPro" id="IPR001214">
    <property type="entry name" value="SET_dom"/>
</dbReference>
<evidence type="ECO:0000313" key="10">
    <source>
        <dbReference type="EMBL" id="KAE9194795.1"/>
    </source>
</evidence>
<sequence>MGFEEKQILKLFESNNIALPRLAIFIYLWRNQRRSEEIAQLMPSPPSSVIVLDDSSDEEAAVGASGRRSAPLLVSSSDDSDTGRPSQPKKPRVASPKFSFSAAPTVRKGLSSESASSEEEPSDSQEDESDVSEASAPRGKKKQKKATQKKKTEISAAQSSATTDSDNYTHKEPTQLKFAASDGRMYSDAMSFSELQAQQREFERLQAKAHRASKSVPHNTARRTTTAGTKRKTSDAVAATFSSVMKKSTSPSPFDFDFPGSDDESSASSSSPTSSAQEDKRAAPSSARAKHMSLKDIVAQERELARLRNKNAKKTSQTAPPKKKPAASNSSVPKPSFSFFGSQKSDNIIDATEWSSSEPSGDEDDDIEFKPKSSSQPAPFANDSFSESDDENLSEEEYAPTETKHRGKSPAPHVSQHAKSAKVTKGKKTNAPKNSSKSKTKTRKSKARSSSSKSESHASLPAPAGVFSDKLARPRTARDTVMHSTVWRNVCFDAAPPNLLPLDSSVTLPFHSGSDRPLLTYDVDGDLRSKCKLLPRFGDSASVLVSDEPEQVITQEDMDTRVTELIQRELPRIRACHQRKATAMLAEARSKVRTYLTAQEMLREDVRLESKRLGEVDTLDRSLLNQMKQEKLTQSLSVGYVNVWGETVSVEEKLFPQDVNQLPNIRPLSRCTAYIGLKTNVRVEDDPILRYMPYFGDNDDGADIDVAWYDSIAPEDSNLSSGLDGEVNEYLLRLVVRECGTSEKVFNALKKVPGFGQAYSDYSEIKKLDDSTRLAARRIKEAKELISSKPASFPLAKVAALEPSLRDVEDSQKTLQERFSPPPTYFDSNLSRSHANRGYGLGLRSTADYTELLVTYRDMFCRMCYDYHCLEHGIEHPLPSHRVDPINPPLHLSAVALAAHAKKAPEDVREASDRKPESATSTTSPSADTPDSGSCTADENFKHDDTRSHDGEVQTDEDATMEQVSSEACYETVTDEEVATTASRSLKKQTVQPSRRKQSRPQRVQVYPQVADESEYLDDSHYARVTSIVKKSLKEGKKCSNECWKSESTNTMAGTENSSDKLECASKFLSDTELVILRKLRSIIGDNPCIISSMINSTTCKEVGTFLESERQSKPNRTSSMDDMPLSPDVRSSNNGRKRARTSRSSNNRILLNRTRNNRLKDKGANHEYEPCNHEGACDRAGCTCMTRDHTCDKACSCSRDCPNRFPGCRCSLGNCRTKACPCFVAARECNPDLCVTCGASEVAALIFDEERRNMSALELGICCNVNILRGLHKKVGVAYSTTHGWGAFALEPIKRGEFIYEYHGALLSQDEAERRGSIYDKMTISFLFDVDDDSVVDAIRKGNKSKFANHSAVNKKCKGKVLTVGGEHRISIWAQQDIAKGEELFFDYGYHGETAPDWSQLRIKGSTRYGPKKKNGCGGGQEEPALRVHLCEDSATSMNACIISLHVVIQKSLSEVSAERDVGVAGRLNRNKYKYKNLRNTQWL</sequence>
<comment type="catalytic activity">
    <reaction evidence="6">
        <text>L-lysyl(27)-[histone H3] + 3 S-adenosyl-L-methionine = N(6),N(6),N(6)-trimethyl-L-lysyl(27)-[histone H3] + 3 S-adenosyl-L-homocysteine + 3 H(+)</text>
        <dbReference type="Rhea" id="RHEA:60292"/>
        <dbReference type="Rhea" id="RHEA-COMP:15535"/>
        <dbReference type="Rhea" id="RHEA-COMP:15548"/>
        <dbReference type="ChEBI" id="CHEBI:15378"/>
        <dbReference type="ChEBI" id="CHEBI:29969"/>
        <dbReference type="ChEBI" id="CHEBI:57856"/>
        <dbReference type="ChEBI" id="CHEBI:59789"/>
        <dbReference type="ChEBI" id="CHEBI:61961"/>
        <dbReference type="EC" id="2.1.1.356"/>
    </reaction>
</comment>
<dbReference type="Pfam" id="PF00856">
    <property type="entry name" value="SET"/>
    <property type="match status" value="1"/>
</dbReference>
<dbReference type="PROSITE" id="PS50280">
    <property type="entry name" value="SET"/>
    <property type="match status" value="1"/>
</dbReference>
<organism evidence="10 11">
    <name type="scientific">Phytophthora fragariae</name>
    <dbReference type="NCBI Taxonomy" id="53985"/>
    <lineage>
        <taxon>Eukaryota</taxon>
        <taxon>Sar</taxon>
        <taxon>Stramenopiles</taxon>
        <taxon>Oomycota</taxon>
        <taxon>Peronosporomycetes</taxon>
        <taxon>Peronosporales</taxon>
        <taxon>Peronosporaceae</taxon>
        <taxon>Phytophthora</taxon>
    </lineage>
</organism>
<feature type="compositionally biased region" description="Basic and acidic residues" evidence="7">
    <location>
        <begin position="903"/>
        <end position="917"/>
    </location>
</feature>
<evidence type="ECO:0000256" key="7">
    <source>
        <dbReference type="SAM" id="MobiDB-lite"/>
    </source>
</evidence>
<feature type="compositionally biased region" description="Low complexity" evidence="7">
    <location>
        <begin position="248"/>
        <end position="259"/>
    </location>
</feature>
<feature type="compositionally biased region" description="Low complexity" evidence="7">
    <location>
        <begin position="1143"/>
        <end position="1155"/>
    </location>
</feature>
<protein>
    <submittedName>
        <fullName evidence="10">Uncharacterized protein</fullName>
    </submittedName>
</protein>
<reference evidence="10 11" key="1">
    <citation type="submission" date="2018-09" db="EMBL/GenBank/DDBJ databases">
        <title>Genomic investigation of the strawberry pathogen Phytophthora fragariae indicates pathogenicity is determined by transcriptional variation in three key races.</title>
        <authorList>
            <person name="Adams T.M."/>
            <person name="Armitage A.D."/>
            <person name="Sobczyk M.K."/>
            <person name="Bates H.J."/>
            <person name="Dunwell J.M."/>
            <person name="Nellist C.F."/>
            <person name="Harrison R.J."/>
        </authorList>
    </citation>
    <scope>NUCLEOTIDE SEQUENCE [LARGE SCALE GENOMIC DNA]</scope>
    <source>
        <strain evidence="10 11">BC-23</strain>
    </source>
</reference>
<feature type="region of interest" description="Disordered" evidence="7">
    <location>
        <begin position="901"/>
        <end position="1003"/>
    </location>
</feature>
<feature type="compositionally biased region" description="Basic residues" evidence="7">
    <location>
        <begin position="419"/>
        <end position="447"/>
    </location>
</feature>
<dbReference type="SMART" id="SM01114">
    <property type="entry name" value="CXC"/>
    <property type="match status" value="1"/>
</dbReference>
<feature type="compositionally biased region" description="Low complexity" evidence="7">
    <location>
        <begin position="155"/>
        <end position="166"/>
    </location>
</feature>
<comment type="caution">
    <text evidence="10">The sequence shown here is derived from an EMBL/GenBank/DDBJ whole genome shotgun (WGS) entry which is preliminary data.</text>
</comment>
<dbReference type="InterPro" id="IPR026489">
    <property type="entry name" value="CXC_dom"/>
</dbReference>
<feature type="compositionally biased region" description="Acidic residues" evidence="7">
    <location>
        <begin position="116"/>
        <end position="131"/>
    </location>
</feature>
<dbReference type="InterPro" id="IPR041355">
    <property type="entry name" value="Pre-SET_CXC"/>
</dbReference>
<dbReference type="PROSITE" id="PS51633">
    <property type="entry name" value="CXC"/>
    <property type="match status" value="1"/>
</dbReference>
<evidence type="ECO:0000256" key="1">
    <source>
        <dbReference type="ARBA" id="ARBA00022603"/>
    </source>
</evidence>
<feature type="compositionally biased region" description="Basic residues" evidence="7">
    <location>
        <begin position="138"/>
        <end position="149"/>
    </location>
</feature>
<feature type="region of interest" description="Disordered" evidence="7">
    <location>
        <begin position="201"/>
        <end position="471"/>
    </location>
</feature>
<dbReference type="InterPro" id="IPR033467">
    <property type="entry name" value="Tesmin/TSO1-like_CXC"/>
</dbReference>
<dbReference type="Proteomes" id="UP000476176">
    <property type="component" value="Unassembled WGS sequence"/>
</dbReference>
<dbReference type="GO" id="GO:0032259">
    <property type="term" value="P:methylation"/>
    <property type="evidence" value="ECO:0007669"/>
    <property type="project" value="UniProtKB-KW"/>
</dbReference>
<dbReference type="GO" id="GO:0005634">
    <property type="term" value="C:nucleus"/>
    <property type="evidence" value="ECO:0007669"/>
    <property type="project" value="TreeGrafter"/>
</dbReference>
<feature type="compositionally biased region" description="Polar residues" evidence="7">
    <location>
        <begin position="327"/>
        <end position="346"/>
    </location>
</feature>
<keyword evidence="4" id="KW-0805">Transcription regulation</keyword>
<evidence type="ECO:0000256" key="5">
    <source>
        <dbReference type="ARBA" id="ARBA00023163"/>
    </source>
</evidence>
<dbReference type="GO" id="GO:0031507">
    <property type="term" value="P:heterochromatin formation"/>
    <property type="evidence" value="ECO:0007669"/>
    <property type="project" value="TreeGrafter"/>
</dbReference>
<accession>A0A6G0N597</accession>
<feature type="region of interest" description="Disordered" evidence="7">
    <location>
        <begin position="1108"/>
        <end position="1157"/>
    </location>
</feature>
<keyword evidence="2" id="KW-0808">Transferase</keyword>
<dbReference type="SUPFAM" id="SSF82199">
    <property type="entry name" value="SET domain"/>
    <property type="match status" value="1"/>
</dbReference>
<evidence type="ECO:0000256" key="6">
    <source>
        <dbReference type="ARBA" id="ARBA00048568"/>
    </source>
</evidence>
<dbReference type="Gene3D" id="2.170.270.10">
    <property type="entry name" value="SET domain"/>
    <property type="match status" value="1"/>
</dbReference>
<dbReference type="GO" id="GO:0003682">
    <property type="term" value="F:chromatin binding"/>
    <property type="evidence" value="ECO:0007669"/>
    <property type="project" value="TreeGrafter"/>
</dbReference>
<feature type="compositionally biased region" description="Low complexity" evidence="7">
    <location>
        <begin position="266"/>
        <end position="276"/>
    </location>
</feature>
<dbReference type="PANTHER" id="PTHR45747:SF4">
    <property type="entry name" value="HISTONE-LYSINE N-METHYLTRANSFERASE E(Z)"/>
    <property type="match status" value="1"/>
</dbReference>
<feature type="region of interest" description="Disordered" evidence="7">
    <location>
        <begin position="43"/>
        <end position="176"/>
    </location>
</feature>
<evidence type="ECO:0000256" key="2">
    <source>
        <dbReference type="ARBA" id="ARBA00022679"/>
    </source>
</evidence>
<dbReference type="InterPro" id="IPR045318">
    <property type="entry name" value="EZH1/2-like"/>
</dbReference>
<feature type="compositionally biased region" description="Low complexity" evidence="7">
    <location>
        <begin position="918"/>
        <end position="932"/>
    </location>
</feature>
<keyword evidence="1" id="KW-0489">Methyltransferase</keyword>
<evidence type="ECO:0000256" key="4">
    <source>
        <dbReference type="ARBA" id="ARBA00023015"/>
    </source>
</evidence>
<gene>
    <name evidence="10" type="ORF">PF004_g20621</name>
</gene>